<accession>W9Y501</accession>
<protein>
    <submittedName>
        <fullName evidence="2">Uncharacterized protein</fullName>
    </submittedName>
</protein>
<dbReference type="GeneID" id="19159667"/>
<evidence type="ECO:0000256" key="1">
    <source>
        <dbReference type="SAM" id="MobiDB-lite"/>
    </source>
</evidence>
<feature type="compositionally biased region" description="Basic and acidic residues" evidence="1">
    <location>
        <begin position="202"/>
        <end position="221"/>
    </location>
</feature>
<feature type="region of interest" description="Disordered" evidence="1">
    <location>
        <begin position="370"/>
        <end position="424"/>
    </location>
</feature>
<dbReference type="EMBL" id="AMWN01000004">
    <property type="protein sequence ID" value="EXJ87862.1"/>
    <property type="molecule type" value="Genomic_DNA"/>
</dbReference>
<sequence length="546" mass="60608">MALITGLLCCGRCRRLAAFRQWLWARNEERGPGMRRSREALRKAKAKRGGFSLRRRRLRKSPELNTIHEQARVFCVVRHCNLCFTVNLASQEDESAIFAPADIEQPAIESENSTAPVLKAAIVAVTAESTQEPLPPAFPANNENIKPAEDPGAGSAEPKAAGASLSPHFAIAGEEVLACAVSTQQQAPSLTTSILQAFAAGSDHEDPSPKTPAKDPAPKDSDFEDAATCSKKPKPKSPLKPAVLRFNEEVITISPVSSSTNIAGEKDNPREDRSPQQGRVSTQPLSRSVPNTDLAGIDFDWEARRESIRARSLKTRIRRRLQHSPDRDNNNNNDAAAPMSSREVDEQAGAESLGSLKGIVSSLKKVGSIHSNNSTMSTKEHDEHEGDEPLTSFKGIVSSLKKVGSTHSNHSSKSESSETTLSIEDMPKDRPELEARLNIILGRLDRLRNQVRLFNSLIKEYYDLFESQRRIHATYPEVKVVLEEELENVRKMRTGFEKSLKALHRQIDRIATARARLDESEGQVCTIWDMYMGYKHEDEWADLFAY</sequence>
<feature type="region of interest" description="Disordered" evidence="1">
    <location>
        <begin position="201"/>
        <end position="241"/>
    </location>
</feature>
<feature type="region of interest" description="Disordered" evidence="1">
    <location>
        <begin position="316"/>
        <end position="350"/>
    </location>
</feature>
<dbReference type="HOGENOM" id="CLU_498738_0_0_1"/>
<reference evidence="2 3" key="1">
    <citation type="submission" date="2013-03" db="EMBL/GenBank/DDBJ databases">
        <title>The Genome Sequence of Capronia coronata CBS 617.96.</title>
        <authorList>
            <consortium name="The Broad Institute Genomics Platform"/>
            <person name="Cuomo C."/>
            <person name="de Hoog S."/>
            <person name="Gorbushina A."/>
            <person name="Walker B."/>
            <person name="Young S.K."/>
            <person name="Zeng Q."/>
            <person name="Gargeya S."/>
            <person name="Fitzgerald M."/>
            <person name="Haas B."/>
            <person name="Abouelleil A."/>
            <person name="Allen A.W."/>
            <person name="Alvarado L."/>
            <person name="Arachchi H.M."/>
            <person name="Berlin A.M."/>
            <person name="Chapman S.B."/>
            <person name="Gainer-Dewar J."/>
            <person name="Goldberg J."/>
            <person name="Griggs A."/>
            <person name="Gujja S."/>
            <person name="Hansen M."/>
            <person name="Howarth C."/>
            <person name="Imamovic A."/>
            <person name="Ireland A."/>
            <person name="Larimer J."/>
            <person name="McCowan C."/>
            <person name="Murphy C."/>
            <person name="Pearson M."/>
            <person name="Poon T.W."/>
            <person name="Priest M."/>
            <person name="Roberts A."/>
            <person name="Saif S."/>
            <person name="Shea T."/>
            <person name="Sisk P."/>
            <person name="Sykes S."/>
            <person name="Wortman J."/>
            <person name="Nusbaum C."/>
            <person name="Birren B."/>
        </authorList>
    </citation>
    <scope>NUCLEOTIDE SEQUENCE [LARGE SCALE GENOMIC DNA]</scope>
    <source>
        <strain evidence="2 3">CBS 617.96</strain>
    </source>
</reference>
<dbReference type="OrthoDB" id="4138208at2759"/>
<name>W9Y501_9EURO</name>
<keyword evidence="3" id="KW-1185">Reference proteome</keyword>
<gene>
    <name evidence="2" type="ORF">A1O1_04789</name>
</gene>
<evidence type="ECO:0000313" key="2">
    <source>
        <dbReference type="EMBL" id="EXJ87862.1"/>
    </source>
</evidence>
<proteinExistence type="predicted"/>
<feature type="region of interest" description="Disordered" evidence="1">
    <location>
        <begin position="257"/>
        <end position="293"/>
    </location>
</feature>
<feature type="compositionally biased region" description="Basic and acidic residues" evidence="1">
    <location>
        <begin position="264"/>
        <end position="274"/>
    </location>
</feature>
<feature type="region of interest" description="Disordered" evidence="1">
    <location>
        <begin position="130"/>
        <end position="161"/>
    </location>
</feature>
<evidence type="ECO:0000313" key="3">
    <source>
        <dbReference type="Proteomes" id="UP000019484"/>
    </source>
</evidence>
<comment type="caution">
    <text evidence="2">The sequence shown here is derived from an EMBL/GenBank/DDBJ whole genome shotgun (WGS) entry which is preliminary data.</text>
</comment>
<dbReference type="AlphaFoldDB" id="W9Y501"/>
<dbReference type="RefSeq" id="XP_007723868.1">
    <property type="nucleotide sequence ID" value="XM_007725678.1"/>
</dbReference>
<dbReference type="Proteomes" id="UP000019484">
    <property type="component" value="Unassembled WGS sequence"/>
</dbReference>
<feature type="compositionally biased region" description="Polar residues" evidence="1">
    <location>
        <begin position="275"/>
        <end position="291"/>
    </location>
</feature>
<organism evidence="2 3">
    <name type="scientific">Capronia coronata CBS 617.96</name>
    <dbReference type="NCBI Taxonomy" id="1182541"/>
    <lineage>
        <taxon>Eukaryota</taxon>
        <taxon>Fungi</taxon>
        <taxon>Dikarya</taxon>
        <taxon>Ascomycota</taxon>
        <taxon>Pezizomycotina</taxon>
        <taxon>Eurotiomycetes</taxon>
        <taxon>Chaetothyriomycetidae</taxon>
        <taxon>Chaetothyriales</taxon>
        <taxon>Herpotrichiellaceae</taxon>
        <taxon>Capronia</taxon>
    </lineage>
</organism>